<reference evidence="1" key="1">
    <citation type="submission" date="2024-09" db="EMBL/GenBank/DDBJ databases">
        <authorList>
            <person name="Liu J."/>
        </authorList>
    </citation>
    <scope>NUCLEOTIDE SEQUENCE</scope>
    <source>
        <strain evidence="1">NBU2967</strain>
    </source>
</reference>
<dbReference type="Proteomes" id="UP001595191">
    <property type="component" value="Unassembled WGS sequence"/>
</dbReference>
<dbReference type="EMBL" id="JBHFPV010000002">
    <property type="protein sequence ID" value="MFH6604185.1"/>
    <property type="molecule type" value="Genomic_DNA"/>
</dbReference>
<name>A0ACC7LKV9_9FLAO</name>
<sequence>MYTSSSVFRLNFVNTPKDFLLVDATKNRVDVRLRASGFQLLGFNVKSKKVDIDISNLQRSDNRSFIPAEVYRRQIEKQLSNSMTLLEMDDSPIYFDLRKLKSKKVLVKPTIKMNLPQNYLLDGELSITPESITLKGPANEIDTIEAARTGTLDLGNLRTDFSKEVMVKKSDKLVNTTYSATKVLIKGKVARFSEKIIKVPIKVVNLPSRTEIRTFPDQVSVLLKGKIELLKSIESADFQVVGDFEEIGGRSSNVLPIRIVESPKNLYSARLSESHVEFILNRIP</sequence>
<organism evidence="1 2">
    <name type="scientific">Meishania litoralis</name>
    <dbReference type="NCBI Taxonomy" id="3434685"/>
    <lineage>
        <taxon>Bacteria</taxon>
        <taxon>Pseudomonadati</taxon>
        <taxon>Bacteroidota</taxon>
        <taxon>Flavobacteriia</taxon>
        <taxon>Flavobacteriales</taxon>
        <taxon>Flavobacteriaceae</taxon>
        <taxon>Meishania</taxon>
    </lineage>
</organism>
<protein>
    <submittedName>
        <fullName evidence="1">CdaR family protein</fullName>
    </submittedName>
</protein>
<comment type="caution">
    <text evidence="1">The sequence shown here is derived from an EMBL/GenBank/DDBJ whole genome shotgun (WGS) entry which is preliminary data.</text>
</comment>
<keyword evidence="2" id="KW-1185">Reference proteome</keyword>
<proteinExistence type="predicted"/>
<gene>
    <name evidence="1" type="ORF">ACEZ3G_11905</name>
</gene>
<evidence type="ECO:0000313" key="2">
    <source>
        <dbReference type="Proteomes" id="UP001595191"/>
    </source>
</evidence>
<evidence type="ECO:0000313" key="1">
    <source>
        <dbReference type="EMBL" id="MFH6604185.1"/>
    </source>
</evidence>
<accession>A0ACC7LKV9</accession>